<dbReference type="PANTHER" id="PTHR33931:SF2">
    <property type="entry name" value="HOLIN-LIKE PROTEIN CIDA"/>
    <property type="match status" value="1"/>
</dbReference>
<keyword evidence="5 6" id="KW-0472">Membrane</keyword>
<dbReference type="InterPro" id="IPR005538">
    <property type="entry name" value="LrgA/CidA"/>
</dbReference>
<organism evidence="7 8">
    <name type="scientific">Paenibacillus oryzae</name>
    <dbReference type="NCBI Taxonomy" id="1844972"/>
    <lineage>
        <taxon>Bacteria</taxon>
        <taxon>Bacillati</taxon>
        <taxon>Bacillota</taxon>
        <taxon>Bacilli</taxon>
        <taxon>Bacillales</taxon>
        <taxon>Paenibacillaceae</taxon>
        <taxon>Paenibacillus</taxon>
    </lineage>
</organism>
<dbReference type="GO" id="GO:0005886">
    <property type="term" value="C:plasma membrane"/>
    <property type="evidence" value="ECO:0007669"/>
    <property type="project" value="UniProtKB-SubCell"/>
</dbReference>
<dbReference type="RefSeq" id="WP_068686302.1">
    <property type="nucleotide sequence ID" value="NZ_LYPA01000072.1"/>
</dbReference>
<dbReference type="PANTHER" id="PTHR33931">
    <property type="entry name" value="HOLIN-LIKE PROTEIN CIDA-RELATED"/>
    <property type="match status" value="1"/>
</dbReference>
<evidence type="ECO:0000256" key="5">
    <source>
        <dbReference type="ARBA" id="ARBA00023136"/>
    </source>
</evidence>
<dbReference type="EMBL" id="LYPA01000072">
    <property type="protein sequence ID" value="OBR63470.1"/>
    <property type="molecule type" value="Genomic_DNA"/>
</dbReference>
<comment type="subcellular location">
    <subcellularLocation>
        <location evidence="1">Cell membrane</location>
        <topology evidence="1">Multi-pass membrane protein</topology>
    </subcellularLocation>
</comment>
<keyword evidence="3 6" id="KW-0812">Transmembrane</keyword>
<keyword evidence="8" id="KW-1185">Reference proteome</keyword>
<feature type="transmembrane region" description="Helical" evidence="6">
    <location>
        <begin position="90"/>
        <end position="111"/>
    </location>
</feature>
<name>A0A1A5YDJ2_9BACL</name>
<dbReference type="OrthoDB" id="3176438at2"/>
<dbReference type="Pfam" id="PF03788">
    <property type="entry name" value="LrgA"/>
    <property type="match status" value="1"/>
</dbReference>
<sequence length="123" mass="13226">MPVWVKIILQVLLFTLISTAMNALVAWLSLPIPGGILGIAVLFILLKTGIVKLKWLDAGASWLIAEMLLFFVPSAVGVLSYGPLMAHEGLRILLVIICSTVLVMAVAGRIAERMARSKESASL</sequence>
<comment type="caution">
    <text evidence="7">The sequence shown here is derived from an EMBL/GenBank/DDBJ whole genome shotgun (WGS) entry which is preliminary data.</text>
</comment>
<dbReference type="STRING" id="1844972.A7K91_17070"/>
<evidence type="ECO:0000256" key="4">
    <source>
        <dbReference type="ARBA" id="ARBA00022989"/>
    </source>
</evidence>
<evidence type="ECO:0000256" key="6">
    <source>
        <dbReference type="SAM" id="Phobius"/>
    </source>
</evidence>
<keyword evidence="2" id="KW-1003">Cell membrane</keyword>
<evidence type="ECO:0000256" key="1">
    <source>
        <dbReference type="ARBA" id="ARBA00004651"/>
    </source>
</evidence>
<evidence type="ECO:0000256" key="3">
    <source>
        <dbReference type="ARBA" id="ARBA00022692"/>
    </source>
</evidence>
<gene>
    <name evidence="7" type="ORF">A7K91_17070</name>
</gene>
<evidence type="ECO:0000256" key="2">
    <source>
        <dbReference type="ARBA" id="ARBA00022475"/>
    </source>
</evidence>
<reference evidence="7 8" key="1">
    <citation type="submission" date="2016-05" db="EMBL/GenBank/DDBJ databases">
        <title>Paenibacillus oryzae. sp. nov., isolated from the rice root.</title>
        <authorList>
            <person name="Zhang J."/>
            <person name="Zhang X."/>
        </authorList>
    </citation>
    <scope>NUCLEOTIDE SEQUENCE [LARGE SCALE GENOMIC DNA]</scope>
    <source>
        <strain evidence="7 8">1DrF-4</strain>
    </source>
</reference>
<accession>A0A1A5YDJ2</accession>
<feature type="transmembrane region" description="Helical" evidence="6">
    <location>
        <begin position="32"/>
        <end position="50"/>
    </location>
</feature>
<feature type="transmembrane region" description="Helical" evidence="6">
    <location>
        <begin position="62"/>
        <end position="84"/>
    </location>
</feature>
<keyword evidence="4 6" id="KW-1133">Transmembrane helix</keyword>
<dbReference type="AlphaFoldDB" id="A0A1A5YDJ2"/>
<evidence type="ECO:0000313" key="8">
    <source>
        <dbReference type="Proteomes" id="UP000092024"/>
    </source>
</evidence>
<dbReference type="Proteomes" id="UP000092024">
    <property type="component" value="Unassembled WGS sequence"/>
</dbReference>
<proteinExistence type="predicted"/>
<dbReference type="NCBIfam" id="NF002460">
    <property type="entry name" value="PRK01658.1"/>
    <property type="match status" value="1"/>
</dbReference>
<protein>
    <submittedName>
        <fullName evidence="7">Holin</fullName>
    </submittedName>
</protein>
<evidence type="ECO:0000313" key="7">
    <source>
        <dbReference type="EMBL" id="OBR63470.1"/>
    </source>
</evidence>